<organism evidence="6 7">
    <name type="scientific">Microbacterium hominis</name>
    <dbReference type="NCBI Taxonomy" id="162426"/>
    <lineage>
        <taxon>Bacteria</taxon>
        <taxon>Bacillati</taxon>
        <taxon>Actinomycetota</taxon>
        <taxon>Actinomycetes</taxon>
        <taxon>Micrococcales</taxon>
        <taxon>Microbacteriaceae</taxon>
        <taxon>Microbacterium</taxon>
    </lineage>
</organism>
<dbReference type="InterPro" id="IPR036249">
    <property type="entry name" value="Thioredoxin-like_sf"/>
</dbReference>
<evidence type="ECO:0000256" key="3">
    <source>
        <dbReference type="ARBA" id="ARBA00023002"/>
    </source>
</evidence>
<dbReference type="Pfam" id="PF00255">
    <property type="entry name" value="GSHPx"/>
    <property type="match status" value="1"/>
</dbReference>
<dbReference type="RefSeq" id="WP_172989856.1">
    <property type="nucleotide sequence ID" value="NZ_CP054038.1"/>
</dbReference>
<proteinExistence type="inferred from homology"/>
<dbReference type="PROSITE" id="PS51355">
    <property type="entry name" value="GLUTATHIONE_PEROXID_3"/>
    <property type="match status" value="1"/>
</dbReference>
<evidence type="ECO:0000313" key="7">
    <source>
        <dbReference type="Proteomes" id="UP000502498"/>
    </source>
</evidence>
<evidence type="ECO:0000256" key="5">
    <source>
        <dbReference type="RuleBase" id="RU000499"/>
    </source>
</evidence>
<gene>
    <name evidence="6" type="ORF">HQM25_08565</name>
</gene>
<dbReference type="InterPro" id="IPR029760">
    <property type="entry name" value="GPX_CS"/>
</dbReference>
<dbReference type="AlphaFoldDB" id="A0A7D4QIJ4"/>
<dbReference type="GO" id="GO:0004601">
    <property type="term" value="F:peroxidase activity"/>
    <property type="evidence" value="ECO:0007669"/>
    <property type="project" value="UniProtKB-KW"/>
</dbReference>
<dbReference type="PANTHER" id="PTHR11592">
    <property type="entry name" value="GLUTATHIONE PEROXIDASE"/>
    <property type="match status" value="1"/>
</dbReference>
<dbReference type="Gene3D" id="3.40.30.10">
    <property type="entry name" value="Glutaredoxin"/>
    <property type="match status" value="1"/>
</dbReference>
<dbReference type="Proteomes" id="UP000502498">
    <property type="component" value="Chromosome"/>
</dbReference>
<accession>A0A7D4QIJ4</accession>
<sequence>MPEITTTDVRQIPFQTADGEAATLDEVGGPVTLVVNVASKCGLTPQYEQLEQLQRAYAERGFTVVGFPCNQFMGQEPGSMEEILDYCAVTWGVSFPIADKVKVNGAKAAELYKALRESPDAQGKAGRVQWNFEKFLVTPDGTVHRFRPQTLPNDPAIVSLIEANLPG</sequence>
<evidence type="ECO:0000313" key="6">
    <source>
        <dbReference type="EMBL" id="QKJ19416.1"/>
    </source>
</evidence>
<feature type="active site" evidence="4">
    <location>
        <position position="41"/>
    </location>
</feature>
<dbReference type="SUPFAM" id="SSF52833">
    <property type="entry name" value="Thioredoxin-like"/>
    <property type="match status" value="1"/>
</dbReference>
<dbReference type="InterPro" id="IPR000889">
    <property type="entry name" value="Glutathione_peroxidase"/>
</dbReference>
<dbReference type="CDD" id="cd00340">
    <property type="entry name" value="GSH_Peroxidase"/>
    <property type="match status" value="1"/>
</dbReference>
<evidence type="ECO:0000256" key="1">
    <source>
        <dbReference type="ARBA" id="ARBA00006926"/>
    </source>
</evidence>
<comment type="similarity">
    <text evidence="1 5">Belongs to the glutathione peroxidase family.</text>
</comment>
<dbReference type="PROSITE" id="PS00763">
    <property type="entry name" value="GLUTATHIONE_PEROXID_2"/>
    <property type="match status" value="1"/>
</dbReference>
<name>A0A7D4QIJ4_9MICO</name>
<reference evidence="6 7" key="1">
    <citation type="submission" date="2020-05" db="EMBL/GenBank/DDBJ databases">
        <title>Strain PA2F3 complete genome.</title>
        <authorList>
            <person name="Kim Y.-S."/>
            <person name="Kim S.-J."/>
            <person name="Jung H.-k."/>
            <person name="Kim S.-E."/>
            <person name="Kim K.-H."/>
        </authorList>
    </citation>
    <scope>NUCLEOTIDE SEQUENCE [LARGE SCALE GENOMIC DNA]</scope>
    <source>
        <strain evidence="6 7">PA2F3</strain>
    </source>
</reference>
<keyword evidence="3 5" id="KW-0560">Oxidoreductase</keyword>
<dbReference type="PRINTS" id="PR01011">
    <property type="entry name" value="GLUTPROXDASE"/>
</dbReference>
<keyword evidence="2 5" id="KW-0575">Peroxidase</keyword>
<dbReference type="PIRSF" id="PIRSF000303">
    <property type="entry name" value="Glutathion_perox"/>
    <property type="match status" value="1"/>
</dbReference>
<evidence type="ECO:0000256" key="4">
    <source>
        <dbReference type="PIRSR" id="PIRSR000303-1"/>
    </source>
</evidence>
<dbReference type="GO" id="GO:0034599">
    <property type="term" value="P:cellular response to oxidative stress"/>
    <property type="evidence" value="ECO:0007669"/>
    <property type="project" value="TreeGrafter"/>
</dbReference>
<dbReference type="PANTHER" id="PTHR11592:SF40">
    <property type="entry name" value="THIOREDOXIN_GLUTATHIONE PEROXIDASE BTUE"/>
    <property type="match status" value="1"/>
</dbReference>
<dbReference type="EMBL" id="CP054038">
    <property type="protein sequence ID" value="QKJ19416.1"/>
    <property type="molecule type" value="Genomic_DNA"/>
</dbReference>
<evidence type="ECO:0000256" key="2">
    <source>
        <dbReference type="ARBA" id="ARBA00022559"/>
    </source>
</evidence>
<protein>
    <recommendedName>
        <fullName evidence="5">Glutathione peroxidase</fullName>
    </recommendedName>
</protein>